<evidence type="ECO:0000259" key="2">
    <source>
        <dbReference type="PROSITE" id="PS50878"/>
    </source>
</evidence>
<proteinExistence type="predicted"/>
<keyword evidence="1" id="KW-1133">Transmembrane helix</keyword>
<dbReference type="InterPro" id="IPR005135">
    <property type="entry name" value="Endo/exonuclease/phosphatase"/>
</dbReference>
<dbReference type="Ensembl" id="ENSLBET00000016630.1">
    <property type="protein sequence ID" value="ENSLBEP00000015699.1"/>
    <property type="gene ID" value="ENSLBEG00000012182.1"/>
</dbReference>
<evidence type="ECO:0000256" key="1">
    <source>
        <dbReference type="SAM" id="Phobius"/>
    </source>
</evidence>
<dbReference type="CDD" id="cd09076">
    <property type="entry name" value="L1-EN"/>
    <property type="match status" value="1"/>
</dbReference>
<dbReference type="InterPro" id="IPR043502">
    <property type="entry name" value="DNA/RNA_pol_sf"/>
</dbReference>
<protein>
    <recommendedName>
        <fullName evidence="2">Reverse transcriptase domain-containing protein</fullName>
    </recommendedName>
</protein>
<dbReference type="GO" id="GO:0003824">
    <property type="term" value="F:catalytic activity"/>
    <property type="evidence" value="ECO:0007669"/>
    <property type="project" value="InterPro"/>
</dbReference>
<dbReference type="CDD" id="cd01650">
    <property type="entry name" value="RT_nLTR_like"/>
    <property type="match status" value="1"/>
</dbReference>
<dbReference type="SUPFAM" id="SSF56672">
    <property type="entry name" value="DNA/RNA polymerases"/>
    <property type="match status" value="1"/>
</dbReference>
<dbReference type="InterPro" id="IPR000477">
    <property type="entry name" value="RT_dom"/>
</dbReference>
<keyword evidence="4" id="KW-1185">Reference proteome</keyword>
<sequence length="1323" mass="149660">MIMHHKVFFFFYCSLFVSTCLFFLSDLSMRSLKIGSLNINGGRDRQKRGLISEISTQKNIDILFLQETHTTPSDETDWGLWWEGSNYLSHGTNFSAGVAILFRASANVKIVSCAEIVKGRLLIVRAEIEDTVFCFTNIYAPNNGAERVAFYTRLQKELLIYNQDQIILGGDFNCTLDFTVDRIGEEPHPHSSQTLNTVISHLDLLDTFRVKHPQSRQYTWVRVNSNRVCAARLDRVYISRTLNPRLIHCNILPVGFTDHHFVSVELIISPGERAKSFWHFNNKLLLDNVFCKNFGCFWDQWQLRKVEFDSLKLWWEVGKAQIRVFCQQYTSHSSARLKTVIKNLEDNIKNLEEGLNGSVDPTTGTLLKEKRMELSSFLQERVKGALVRSRFLQLKDMDAPTSFFFNLERSVAQKKLLTCLKLPGGRITADPKEMSSHAMQFYEDLFGAESCSQECRRELLEGLPQLSVEERSLLEGELSLEELTAAVTQMATGRAPGIDGLSTDFFKRFWNILGSDLHSVLMECCRTGSLPGSCKRAVLSLLPKKGDLALLKNWRPVALLCADYKILSRALSNRLKDVLGSVVHKDQSYCVPDRTIMDNVFLIRDVIDVCKIYNLNVGIVSLDQEKAFDRVDHSYLFSALRSFGFGDGFVSLVGLLYQDAQCLVKMGAGLSRPIPVRRGIRQGCPISGQLYSLAIEPLLCRLRDRLSGLSLPAACSIECPPTISAYADDVNIFISNQGDVRCLRDTLSLYERATAARVNWEKSGALLVGEWRDQAVPSLPGGLEWGREGLKVLGVYLGTEGFKSKNWEGVREKVCARLSKWKWLLPQLSYRGRVLVVNNLVASTLWHRLVALTPPRGLVEDIQRAILDFFWSGKHWVQAAVLYLPVAEGGHGLIDIQSKIASFRLQTAQRLLFTCGPSWMDIARLLLRRAGRLGYTKQLFLLKLEEVDLTGLTSFYMSVMQAWKMYTFKREKTESLGMWIFEEPLFFNDFIRTPTLQSASLRASFREAGCTKLGHLVRLTLDALKERTNITSSRVVERVVEEVFAALPVKLVTFLNIENLCEQWSEEGEYSFPSLSVTPDVGEWQERGGGLLSFSTPVLGKFQDAGKKALYQSCVKVLHLRGLSGVKESRWIEFFGPEVSPKGSWRSLYKLPVEKRTADLQWRVVHGVIATNRYRAHIDPGVGEECLFCSLTETLSHLFVECPRLSLLFVLMKSLFEALGEDFSYAVFVFGPKYSAKKKTVHTLMNFLSGSAKLAIWLTRKNRAQGTGCVEPVLVLEGLLKARLKVEFAYYQMMDNVQDFNSVWAVEEALCSVGGDGELIIHF</sequence>
<dbReference type="GeneTree" id="ENSGT00940000163737"/>
<dbReference type="STRING" id="56723.ENSLBEP00000010998"/>
<feature type="transmembrane region" description="Helical" evidence="1">
    <location>
        <begin position="7"/>
        <end position="24"/>
    </location>
</feature>
<dbReference type="PANTHER" id="PTHR19446">
    <property type="entry name" value="REVERSE TRANSCRIPTASES"/>
    <property type="match status" value="1"/>
</dbReference>
<organism evidence="3 4">
    <name type="scientific">Labrus bergylta</name>
    <name type="common">ballan wrasse</name>
    <dbReference type="NCBI Taxonomy" id="56723"/>
    <lineage>
        <taxon>Eukaryota</taxon>
        <taxon>Metazoa</taxon>
        <taxon>Chordata</taxon>
        <taxon>Craniata</taxon>
        <taxon>Vertebrata</taxon>
        <taxon>Euteleostomi</taxon>
        <taxon>Actinopterygii</taxon>
        <taxon>Neopterygii</taxon>
        <taxon>Teleostei</taxon>
        <taxon>Neoteleostei</taxon>
        <taxon>Acanthomorphata</taxon>
        <taxon>Eupercaria</taxon>
        <taxon>Labriformes</taxon>
        <taxon>Labridae</taxon>
        <taxon>Labrus</taxon>
    </lineage>
</organism>
<feature type="domain" description="Reverse transcriptase" evidence="2">
    <location>
        <begin position="523"/>
        <end position="797"/>
    </location>
</feature>
<dbReference type="SUPFAM" id="SSF56219">
    <property type="entry name" value="DNase I-like"/>
    <property type="match status" value="1"/>
</dbReference>
<dbReference type="Pfam" id="PF03372">
    <property type="entry name" value="Exo_endo_phos"/>
    <property type="match status" value="1"/>
</dbReference>
<dbReference type="Gene3D" id="3.60.10.10">
    <property type="entry name" value="Endonuclease/exonuclease/phosphatase"/>
    <property type="match status" value="1"/>
</dbReference>
<name>A0A3Q3EUB4_9LABR</name>
<reference evidence="3" key="1">
    <citation type="submission" date="2025-05" db="UniProtKB">
        <authorList>
            <consortium name="Ensembl"/>
        </authorList>
    </citation>
    <scope>IDENTIFICATION</scope>
</reference>
<keyword evidence="1" id="KW-0472">Membrane</keyword>
<dbReference type="Pfam" id="PF00078">
    <property type="entry name" value="RVT_1"/>
    <property type="match status" value="1"/>
</dbReference>
<evidence type="ECO:0000313" key="3">
    <source>
        <dbReference type="Ensembl" id="ENSLBEP00000010998.1"/>
    </source>
</evidence>
<evidence type="ECO:0000313" key="4">
    <source>
        <dbReference type="Proteomes" id="UP000261660"/>
    </source>
</evidence>
<dbReference type="PROSITE" id="PS50878">
    <property type="entry name" value="RT_POL"/>
    <property type="match status" value="1"/>
</dbReference>
<dbReference type="Ensembl" id="ENSLBET00000011579.1">
    <property type="protein sequence ID" value="ENSLBEP00000010998.1"/>
    <property type="gene ID" value="ENSLBEG00000008483.1"/>
</dbReference>
<dbReference type="Proteomes" id="UP000261660">
    <property type="component" value="Unplaced"/>
</dbReference>
<dbReference type="InterPro" id="IPR036691">
    <property type="entry name" value="Endo/exonu/phosph_ase_sf"/>
</dbReference>
<keyword evidence="1" id="KW-0812">Transmembrane</keyword>
<accession>A0A3Q3EUB4</accession>